<feature type="region of interest" description="Disordered" evidence="1">
    <location>
        <begin position="92"/>
        <end position="170"/>
    </location>
</feature>
<dbReference type="AlphaFoldDB" id="A0AAD2EMW7"/>
<proteinExistence type="predicted"/>
<dbReference type="EMBL" id="CATWAF010000002">
    <property type="protein sequence ID" value="CAJ0694621.1"/>
    <property type="molecule type" value="Genomic_DNA"/>
</dbReference>
<evidence type="ECO:0008006" key="4">
    <source>
        <dbReference type="Google" id="ProtNLM"/>
    </source>
</evidence>
<feature type="compositionally biased region" description="Low complexity" evidence="1">
    <location>
        <begin position="14"/>
        <end position="34"/>
    </location>
</feature>
<evidence type="ECO:0000313" key="2">
    <source>
        <dbReference type="EMBL" id="CAJ0694621.1"/>
    </source>
</evidence>
<evidence type="ECO:0000313" key="3">
    <source>
        <dbReference type="Proteomes" id="UP001189915"/>
    </source>
</evidence>
<accession>A0AAD2EMW7</accession>
<feature type="compositionally biased region" description="Low complexity" evidence="1">
    <location>
        <begin position="141"/>
        <end position="157"/>
    </location>
</feature>
<gene>
    <name evidence="2" type="ORF">LMG18091_01979</name>
</gene>
<name>A0AAD2EMW7_9RALS</name>
<comment type="caution">
    <text evidence="2">The sequence shown here is derived from an EMBL/GenBank/DDBJ whole genome shotgun (WGS) entry which is preliminary data.</text>
</comment>
<evidence type="ECO:0000256" key="1">
    <source>
        <dbReference type="SAM" id="MobiDB-lite"/>
    </source>
</evidence>
<sequence>MKGVLISETAMQLSSPSVSTATAGASGSGSSSAGDIERLQRQLKNLQKSMQDLPAQNLPPDQAREQAQLLSQQIQIVQAQIARLQAQNGLEQAQTRLENRHNASKSASGTGNTDAAAKARTTDKVTGSSTASDARLHTREATQAQSAQSAHPASAEAITPAKPPLVSVRA</sequence>
<feature type="region of interest" description="Disordered" evidence="1">
    <location>
        <begin position="1"/>
        <end position="38"/>
    </location>
</feature>
<dbReference type="InterPro" id="IPR025577">
    <property type="entry name" value="FlxA"/>
</dbReference>
<reference evidence="2 3" key="1">
    <citation type="submission" date="2023-07" db="EMBL/GenBank/DDBJ databases">
        <authorList>
            <person name="Peeters C."/>
        </authorList>
    </citation>
    <scope>NUCLEOTIDE SEQUENCE [LARGE SCALE GENOMIC DNA]</scope>
    <source>
        <strain evidence="2 3">LMG 18091</strain>
    </source>
</reference>
<dbReference type="RefSeq" id="WP_316869625.1">
    <property type="nucleotide sequence ID" value="NZ_CATWAF010000002.1"/>
</dbReference>
<dbReference type="Pfam" id="PF14282">
    <property type="entry name" value="FlxA"/>
    <property type="match status" value="1"/>
</dbReference>
<dbReference type="Proteomes" id="UP001189915">
    <property type="component" value="Unassembled WGS sequence"/>
</dbReference>
<keyword evidence="3" id="KW-1185">Reference proteome</keyword>
<protein>
    <recommendedName>
        <fullName evidence="4">FlxA-like protein</fullName>
    </recommendedName>
</protein>
<organism evidence="2 3">
    <name type="scientific">Ralstonia wenshanensis</name>
    <dbReference type="NCBI Taxonomy" id="2842456"/>
    <lineage>
        <taxon>Bacteria</taxon>
        <taxon>Pseudomonadati</taxon>
        <taxon>Pseudomonadota</taxon>
        <taxon>Betaproteobacteria</taxon>
        <taxon>Burkholderiales</taxon>
        <taxon>Burkholderiaceae</taxon>
        <taxon>Ralstonia</taxon>
    </lineage>
</organism>